<dbReference type="EMBL" id="UYRR01002136">
    <property type="protein sequence ID" value="VDK19299.1"/>
    <property type="molecule type" value="Genomic_DNA"/>
</dbReference>
<reference evidence="1 2" key="2">
    <citation type="submission" date="2018-11" db="EMBL/GenBank/DDBJ databases">
        <authorList>
            <consortium name="Pathogen Informatics"/>
        </authorList>
    </citation>
    <scope>NUCLEOTIDE SEQUENCE [LARGE SCALE GENOMIC DNA]</scope>
</reference>
<dbReference type="AlphaFoldDB" id="A0A0M3J331"/>
<evidence type="ECO:0000313" key="3">
    <source>
        <dbReference type="WBParaSite" id="ASIM_0000194301-mRNA-1"/>
    </source>
</evidence>
<dbReference type="OrthoDB" id="5837159at2759"/>
<dbReference type="WBParaSite" id="ASIM_0000194301-mRNA-1">
    <property type="protein sequence ID" value="ASIM_0000194301-mRNA-1"/>
    <property type="gene ID" value="ASIM_0000194301"/>
</dbReference>
<keyword evidence="2" id="KW-1185">Reference proteome</keyword>
<accession>A0A0M3J331</accession>
<gene>
    <name evidence="1" type="ORF">ASIM_LOCUS1817</name>
</gene>
<reference evidence="3" key="1">
    <citation type="submission" date="2017-02" db="UniProtKB">
        <authorList>
            <consortium name="WormBaseParasite"/>
        </authorList>
    </citation>
    <scope>IDENTIFICATION</scope>
</reference>
<dbReference type="Proteomes" id="UP000267096">
    <property type="component" value="Unassembled WGS sequence"/>
</dbReference>
<proteinExistence type="predicted"/>
<evidence type="ECO:0000313" key="2">
    <source>
        <dbReference type="Proteomes" id="UP000267096"/>
    </source>
</evidence>
<sequence length="258" mass="29049">MVVWFGVELEWLLDSFAGIGVATSSIESGQGQRQKMTENLSNTSNHQRLDEMFIHLTPKGATVPYSLCMDSERNVWVASKGGLFKFDSTGKNLLFERRNPFPKKISPYCQVLYCDGKILYAYAEEQSASTEFRILDLSGEMLHEQFIDGKVFSMAVSSETGDIFMTKQLQGEDSIVYKASMDCPLGWEDVLSEDEYAFQAICLLDSNTLMAATCSIPINMYSKQALRIIDVEKQKVVKTFSKKGKGDGEIFFPRAIQR</sequence>
<organism evidence="3">
    <name type="scientific">Anisakis simplex</name>
    <name type="common">Herring worm</name>
    <dbReference type="NCBI Taxonomy" id="6269"/>
    <lineage>
        <taxon>Eukaryota</taxon>
        <taxon>Metazoa</taxon>
        <taxon>Ecdysozoa</taxon>
        <taxon>Nematoda</taxon>
        <taxon>Chromadorea</taxon>
        <taxon>Rhabditida</taxon>
        <taxon>Spirurina</taxon>
        <taxon>Ascaridomorpha</taxon>
        <taxon>Ascaridoidea</taxon>
        <taxon>Anisakidae</taxon>
        <taxon>Anisakis</taxon>
        <taxon>Anisakis simplex complex</taxon>
    </lineage>
</organism>
<evidence type="ECO:0000313" key="1">
    <source>
        <dbReference type="EMBL" id="VDK19299.1"/>
    </source>
</evidence>
<protein>
    <submittedName>
        <fullName evidence="3">SGL domain-containing protein</fullName>
    </submittedName>
</protein>
<dbReference type="SUPFAM" id="SSF63829">
    <property type="entry name" value="Calcium-dependent phosphotriesterase"/>
    <property type="match status" value="1"/>
</dbReference>
<name>A0A0M3J331_ANISI</name>